<organism evidence="1 2">
    <name type="scientific">Bacteroides finegoldii</name>
    <dbReference type="NCBI Taxonomy" id="338188"/>
    <lineage>
        <taxon>Bacteria</taxon>
        <taxon>Pseudomonadati</taxon>
        <taxon>Bacteroidota</taxon>
        <taxon>Bacteroidia</taxon>
        <taxon>Bacteroidales</taxon>
        <taxon>Bacteroidaceae</taxon>
        <taxon>Bacteroides</taxon>
    </lineage>
</organism>
<dbReference type="STRING" id="338188.ERS852397_00659"/>
<dbReference type="Proteomes" id="UP000095517">
    <property type="component" value="Unassembled WGS sequence"/>
</dbReference>
<evidence type="ECO:0000313" key="2">
    <source>
        <dbReference type="Proteomes" id="UP000095517"/>
    </source>
</evidence>
<proteinExistence type="predicted"/>
<sequence>MQTKVAESKNRILAYMNTINNQIFAKTDVYSLQLLKG</sequence>
<reference evidence="1 2" key="1">
    <citation type="submission" date="2015-09" db="EMBL/GenBank/DDBJ databases">
        <authorList>
            <consortium name="Pathogen Informatics"/>
        </authorList>
    </citation>
    <scope>NUCLEOTIDE SEQUENCE [LARGE SCALE GENOMIC DNA]</scope>
    <source>
        <strain evidence="1 2">2789STDY5608840</strain>
    </source>
</reference>
<dbReference type="EMBL" id="CYZH01000003">
    <property type="protein sequence ID" value="CUN68585.1"/>
    <property type="molecule type" value="Genomic_DNA"/>
</dbReference>
<evidence type="ECO:0000313" key="1">
    <source>
        <dbReference type="EMBL" id="CUN68585.1"/>
    </source>
</evidence>
<accession>A0A173Z098</accession>
<gene>
    <name evidence="1" type="ORF">ERS852397_00659</name>
</gene>
<protein>
    <submittedName>
        <fullName evidence="1">Uncharacterized protein</fullName>
    </submittedName>
</protein>
<name>A0A173Z098_9BACE</name>
<dbReference type="AlphaFoldDB" id="A0A173Z098"/>